<dbReference type="InterPro" id="IPR051601">
    <property type="entry name" value="Serine_prot/Carboxylest_S33"/>
</dbReference>
<protein>
    <recommendedName>
        <fullName evidence="7">Peptidase S33 tripeptidyl aminopeptidase-like C-terminal domain-containing protein</fullName>
    </recommendedName>
</protein>
<dbReference type="Proteomes" id="UP000054988">
    <property type="component" value="Unassembled WGS sequence"/>
</dbReference>
<feature type="domain" description="AB hydrolase-1" evidence="3">
    <location>
        <begin position="89"/>
        <end position="217"/>
    </location>
</feature>
<evidence type="ECO:0000256" key="1">
    <source>
        <dbReference type="ARBA" id="ARBA00010088"/>
    </source>
</evidence>
<evidence type="ECO:0000259" key="3">
    <source>
        <dbReference type="Pfam" id="PF00561"/>
    </source>
</evidence>
<dbReference type="eggNOG" id="ENOG502RY03">
    <property type="taxonomic scope" value="Eukaryota"/>
</dbReference>
<comment type="similarity">
    <text evidence="1">Belongs to the peptidase S33 family.</text>
</comment>
<organism evidence="5 6">
    <name type="scientific">Moniliophthora roreri</name>
    <name type="common">Frosty pod rot fungus</name>
    <name type="synonym">Monilia roreri</name>
    <dbReference type="NCBI Taxonomy" id="221103"/>
    <lineage>
        <taxon>Eukaryota</taxon>
        <taxon>Fungi</taxon>
        <taxon>Dikarya</taxon>
        <taxon>Basidiomycota</taxon>
        <taxon>Agaricomycotina</taxon>
        <taxon>Agaricomycetes</taxon>
        <taxon>Agaricomycetidae</taxon>
        <taxon>Agaricales</taxon>
        <taxon>Marasmiineae</taxon>
        <taxon>Marasmiaceae</taxon>
        <taxon>Moniliophthora</taxon>
    </lineage>
</organism>
<name>A0A0W0FNH6_MONRR</name>
<comment type="caution">
    <text evidence="5">The sequence shown here is derived from an EMBL/GenBank/DDBJ whole genome shotgun (WGS) entry which is preliminary data.</text>
</comment>
<dbReference type="SUPFAM" id="SSF53474">
    <property type="entry name" value="alpha/beta-Hydrolases"/>
    <property type="match status" value="1"/>
</dbReference>
<dbReference type="InterPro" id="IPR013595">
    <property type="entry name" value="Pept_S33_TAP-like_C"/>
</dbReference>
<dbReference type="InterPro" id="IPR000073">
    <property type="entry name" value="AB_hydrolase_1"/>
</dbReference>
<gene>
    <name evidence="5" type="ORF">WG66_9530</name>
</gene>
<dbReference type="Pfam" id="PF08386">
    <property type="entry name" value="Abhydrolase_4"/>
    <property type="match status" value="1"/>
</dbReference>
<evidence type="ECO:0000259" key="4">
    <source>
        <dbReference type="Pfam" id="PF08386"/>
    </source>
</evidence>
<dbReference type="EMBL" id="LATX01001805">
    <property type="protein sequence ID" value="KTB37895.1"/>
    <property type="molecule type" value="Genomic_DNA"/>
</dbReference>
<keyword evidence="2" id="KW-0378">Hydrolase</keyword>
<dbReference type="Gene3D" id="3.40.50.1820">
    <property type="entry name" value="alpha/beta hydrolase"/>
    <property type="match status" value="1"/>
</dbReference>
<feature type="domain" description="Peptidase S33 tripeptidyl aminopeptidase-like C-terminal" evidence="4">
    <location>
        <begin position="430"/>
        <end position="530"/>
    </location>
</feature>
<dbReference type="GO" id="GO:0016787">
    <property type="term" value="F:hydrolase activity"/>
    <property type="evidence" value="ECO:0007669"/>
    <property type="project" value="UniProtKB-KW"/>
</dbReference>
<dbReference type="PANTHER" id="PTHR43248">
    <property type="entry name" value="2-SUCCINYL-6-HYDROXY-2,4-CYCLOHEXADIENE-1-CARBOXYLATE SYNTHASE"/>
    <property type="match status" value="1"/>
</dbReference>
<sequence length="588" mass="65292">MNYRMDGTSNIVLGGTIYLDSQLEWTESSWASIKPTKHLKWVNCYEEGFECGRLQVPLNYSNAEGESAAIALIRIKANVSIDSEEYLGPILFNPGGPGGSGVDFIHGLGRNLAKIVGPQFGIVGFDPRGIARSTPRVSFYETRAERQLWEQFPVIELNFSSDTVARFWARTKITGQLAEERAMDVLPHIHTDHTARDMLTIIEAHGRQKILYWGFSYDQPTLFFQLALVFIVTRYGSVLGSTFAAMFPDKVERLIIDGVVDAQNDWYTGLSRDALLNTSDALKWLFKDCHSAGPEKCAFYEPTVAAIGDRLKKLYQSIIRVPVAVRTGISYGIVDYSLLRRTIFRSLYAPFGLWPKLASGLADLEKGNGTILYQIMEREIFSCSCDPLQHIFDSVIDGLPAVSCNDGDVVPASLEHAEEHYREILKVSEWGSLFAGVRLQCSSWPRIPKTFFRGPISGNTSHPILLIGNTADPVTPLHAAHVVSKGFPNSVVLSQDSAGHCSVSAPSLCTARIVRDYFVNGTLPEPDTWCPIIGTPFSDTMPGLIYQSDDKQQPLETVVTQEDAELLHAWTQIGNTPTRHPRLLPLHV</sequence>
<evidence type="ECO:0000313" key="6">
    <source>
        <dbReference type="Proteomes" id="UP000054988"/>
    </source>
</evidence>
<evidence type="ECO:0008006" key="7">
    <source>
        <dbReference type="Google" id="ProtNLM"/>
    </source>
</evidence>
<evidence type="ECO:0000256" key="2">
    <source>
        <dbReference type="ARBA" id="ARBA00022801"/>
    </source>
</evidence>
<dbReference type="AlphaFoldDB" id="A0A0W0FNH6"/>
<dbReference type="PANTHER" id="PTHR43248:SF25">
    <property type="entry name" value="AB HYDROLASE-1 DOMAIN-CONTAINING PROTEIN-RELATED"/>
    <property type="match status" value="1"/>
</dbReference>
<reference evidence="5 6" key="1">
    <citation type="submission" date="2015-12" db="EMBL/GenBank/DDBJ databases">
        <title>Draft genome sequence of Moniliophthora roreri, the causal agent of frosty pod rot of cacao.</title>
        <authorList>
            <person name="Aime M.C."/>
            <person name="Diaz-Valderrama J.R."/>
            <person name="Kijpornyongpan T."/>
            <person name="Phillips-Mora W."/>
        </authorList>
    </citation>
    <scope>NUCLEOTIDE SEQUENCE [LARGE SCALE GENOMIC DNA]</scope>
    <source>
        <strain evidence="5 6">MCA 2952</strain>
    </source>
</reference>
<proteinExistence type="inferred from homology"/>
<dbReference type="Pfam" id="PF00561">
    <property type="entry name" value="Abhydrolase_1"/>
    <property type="match status" value="1"/>
</dbReference>
<evidence type="ECO:0000313" key="5">
    <source>
        <dbReference type="EMBL" id="KTB37895.1"/>
    </source>
</evidence>
<accession>A0A0W0FNH6</accession>
<dbReference type="InterPro" id="IPR029058">
    <property type="entry name" value="AB_hydrolase_fold"/>
</dbReference>